<reference evidence="2" key="1">
    <citation type="submission" date="2018-05" db="EMBL/GenBank/DDBJ databases">
        <title>Draft genome of Mucuna pruriens seed.</title>
        <authorList>
            <person name="Nnadi N.E."/>
            <person name="Vos R."/>
            <person name="Hasami M.H."/>
            <person name="Devisetty U.K."/>
            <person name="Aguiy J.C."/>
        </authorList>
    </citation>
    <scope>NUCLEOTIDE SEQUENCE [LARGE SCALE GENOMIC DNA]</scope>
    <source>
        <strain evidence="2">JCA_2017</strain>
    </source>
</reference>
<organism evidence="2 3">
    <name type="scientific">Mucuna pruriens</name>
    <name type="common">Velvet bean</name>
    <name type="synonym">Dolichos pruriens</name>
    <dbReference type="NCBI Taxonomy" id="157652"/>
    <lineage>
        <taxon>Eukaryota</taxon>
        <taxon>Viridiplantae</taxon>
        <taxon>Streptophyta</taxon>
        <taxon>Embryophyta</taxon>
        <taxon>Tracheophyta</taxon>
        <taxon>Spermatophyta</taxon>
        <taxon>Magnoliopsida</taxon>
        <taxon>eudicotyledons</taxon>
        <taxon>Gunneridae</taxon>
        <taxon>Pentapetalae</taxon>
        <taxon>rosids</taxon>
        <taxon>fabids</taxon>
        <taxon>Fabales</taxon>
        <taxon>Fabaceae</taxon>
        <taxon>Papilionoideae</taxon>
        <taxon>50 kb inversion clade</taxon>
        <taxon>NPAAA clade</taxon>
        <taxon>indigoferoid/millettioid clade</taxon>
        <taxon>Phaseoleae</taxon>
        <taxon>Mucuna</taxon>
    </lineage>
</organism>
<dbReference type="EMBL" id="QJKJ01001357">
    <property type="protein sequence ID" value="RDY08006.1"/>
    <property type="molecule type" value="Genomic_DNA"/>
</dbReference>
<evidence type="ECO:0000256" key="1">
    <source>
        <dbReference type="SAM" id="MobiDB-lite"/>
    </source>
</evidence>
<proteinExistence type="predicted"/>
<keyword evidence="3" id="KW-1185">Reference proteome</keyword>
<evidence type="ECO:0000313" key="3">
    <source>
        <dbReference type="Proteomes" id="UP000257109"/>
    </source>
</evidence>
<comment type="caution">
    <text evidence="2">The sequence shown here is derived from an EMBL/GenBank/DDBJ whole genome shotgun (WGS) entry which is preliminary data.</text>
</comment>
<name>A0A371HYX4_MUCPR</name>
<feature type="non-terminal residue" evidence="2">
    <location>
        <position position="1"/>
    </location>
</feature>
<dbReference type="Proteomes" id="UP000257109">
    <property type="component" value="Unassembled WGS sequence"/>
</dbReference>
<sequence>VVSLQAELSYLHGHLAHMELPQPPPPPTATAAAAPVFSIADLPSATVAAVPATYDLSSLFDPMGQGSWAMQQRAMDPRQYMGAAPSTTTGAELQAVARDISHRHGSPPTPPASSSNASPSLSLSK</sequence>
<dbReference type="AlphaFoldDB" id="A0A371HYX4"/>
<accession>A0A371HYX4</accession>
<protein>
    <submittedName>
        <fullName evidence="2">LOB domain-containing protein 30</fullName>
    </submittedName>
</protein>
<dbReference type="STRING" id="157652.A0A371HYX4"/>
<dbReference type="OrthoDB" id="776611at2759"/>
<feature type="compositionally biased region" description="Low complexity" evidence="1">
    <location>
        <begin position="112"/>
        <end position="125"/>
    </location>
</feature>
<evidence type="ECO:0000313" key="2">
    <source>
        <dbReference type="EMBL" id="RDY08006.1"/>
    </source>
</evidence>
<feature type="region of interest" description="Disordered" evidence="1">
    <location>
        <begin position="81"/>
        <end position="125"/>
    </location>
</feature>
<gene>
    <name evidence="2" type="primary">LBD30</name>
    <name evidence="2" type="ORF">CR513_07810</name>
</gene>